<comment type="subcellular location">
    <subcellularLocation>
        <location evidence="1 11">Nucleus</location>
    </subcellularLocation>
</comment>
<dbReference type="FunFam" id="3.40.50.150:FF:000033">
    <property type="entry name" value="Histone-lysine N-methyltransferase, H3 lysine-79 specific"/>
    <property type="match status" value="1"/>
</dbReference>
<comment type="catalytic activity">
    <reaction evidence="10 11">
        <text>L-lysyl(79)-[histone H3] + 3 S-adenosyl-L-methionine = N(6),N(6),N(6)-trimethyl-L-lysyl(79)-[histone H3] + 3 S-adenosyl-L-homocysteine + 3 H(+)</text>
        <dbReference type="Rhea" id="RHEA:60328"/>
        <dbReference type="Rhea" id="RHEA-COMP:15549"/>
        <dbReference type="Rhea" id="RHEA-COMP:15552"/>
        <dbReference type="ChEBI" id="CHEBI:15378"/>
        <dbReference type="ChEBI" id="CHEBI:29969"/>
        <dbReference type="ChEBI" id="CHEBI:57856"/>
        <dbReference type="ChEBI" id="CHEBI:59789"/>
        <dbReference type="ChEBI" id="CHEBI:61961"/>
        <dbReference type="EC" id="2.1.1.360"/>
    </reaction>
</comment>
<feature type="compositionally biased region" description="Basic and acidic residues" evidence="13">
    <location>
        <begin position="54"/>
        <end position="66"/>
    </location>
</feature>
<dbReference type="InterPro" id="IPR029063">
    <property type="entry name" value="SAM-dependent_MTases_sf"/>
</dbReference>
<feature type="coiled-coil region" evidence="12">
    <location>
        <begin position="111"/>
        <end position="184"/>
    </location>
</feature>
<dbReference type="GO" id="GO:0032259">
    <property type="term" value="P:methylation"/>
    <property type="evidence" value="ECO:0007669"/>
    <property type="project" value="UniProtKB-KW"/>
</dbReference>
<keyword evidence="6 11" id="KW-0949">S-adenosyl-L-methionine</keyword>
<organism evidence="15 16">
    <name type="scientific">Pichia kluyveri</name>
    <name type="common">Yeast</name>
    <dbReference type="NCBI Taxonomy" id="36015"/>
    <lineage>
        <taxon>Eukaryota</taxon>
        <taxon>Fungi</taxon>
        <taxon>Dikarya</taxon>
        <taxon>Ascomycota</taxon>
        <taxon>Saccharomycotina</taxon>
        <taxon>Pichiomycetes</taxon>
        <taxon>Pichiales</taxon>
        <taxon>Pichiaceae</taxon>
        <taxon>Pichia</taxon>
    </lineage>
</organism>
<name>A0AAV5R477_PICKL</name>
<evidence type="ECO:0000256" key="1">
    <source>
        <dbReference type="ARBA" id="ARBA00004123"/>
    </source>
</evidence>
<dbReference type="SUPFAM" id="SSF53335">
    <property type="entry name" value="S-adenosyl-L-methionine-dependent methyltransferases"/>
    <property type="match status" value="1"/>
</dbReference>
<evidence type="ECO:0000259" key="14">
    <source>
        <dbReference type="PROSITE" id="PS51569"/>
    </source>
</evidence>
<comment type="similarity">
    <text evidence="11">Belongs to the class I-like SAM-binding methyltransferase superfamily. DOT1 family.</text>
</comment>
<dbReference type="InterPro" id="IPR025789">
    <property type="entry name" value="DOT1_dom"/>
</dbReference>
<evidence type="ECO:0000256" key="12">
    <source>
        <dbReference type="SAM" id="Coils"/>
    </source>
</evidence>
<feature type="compositionally biased region" description="Basic residues" evidence="13">
    <location>
        <begin position="270"/>
        <end position="285"/>
    </location>
</feature>
<evidence type="ECO:0000256" key="2">
    <source>
        <dbReference type="ARBA" id="ARBA00012190"/>
    </source>
</evidence>
<dbReference type="EC" id="2.1.1.360" evidence="2 11"/>
<reference evidence="15 16" key="1">
    <citation type="journal article" date="2023" name="Elife">
        <title>Identification of key yeast species and microbe-microbe interactions impacting larval growth of Drosophila in the wild.</title>
        <authorList>
            <person name="Mure A."/>
            <person name="Sugiura Y."/>
            <person name="Maeda R."/>
            <person name="Honda K."/>
            <person name="Sakurai N."/>
            <person name="Takahashi Y."/>
            <person name="Watada M."/>
            <person name="Katoh T."/>
            <person name="Gotoh A."/>
            <person name="Gotoh Y."/>
            <person name="Taniguchi I."/>
            <person name="Nakamura K."/>
            <person name="Hayashi T."/>
            <person name="Katayama T."/>
            <person name="Uemura T."/>
            <person name="Hattori Y."/>
        </authorList>
    </citation>
    <scope>NUCLEOTIDE SEQUENCE [LARGE SCALE GENOMIC DNA]</scope>
    <source>
        <strain evidence="15 16">PK-24</strain>
    </source>
</reference>
<dbReference type="PROSITE" id="PS51569">
    <property type="entry name" value="DOT1"/>
    <property type="match status" value="1"/>
</dbReference>
<dbReference type="EMBL" id="BTGB01000003">
    <property type="protein sequence ID" value="GMM46359.1"/>
    <property type="molecule type" value="Genomic_DNA"/>
</dbReference>
<dbReference type="GO" id="GO:0006281">
    <property type="term" value="P:DNA repair"/>
    <property type="evidence" value="ECO:0007669"/>
    <property type="project" value="TreeGrafter"/>
</dbReference>
<dbReference type="Gene3D" id="1.10.260.170">
    <property type="match status" value="1"/>
</dbReference>
<feature type="region of interest" description="Disordered" evidence="13">
    <location>
        <begin position="38"/>
        <end position="84"/>
    </location>
</feature>
<dbReference type="InterPro" id="IPR030445">
    <property type="entry name" value="H3-K79_meTrfase"/>
</dbReference>
<dbReference type="Gene3D" id="3.40.50.150">
    <property type="entry name" value="Vaccinia Virus protein VP39"/>
    <property type="match status" value="1"/>
</dbReference>
<sequence>MTSDNVLGNGMLKNGEAIKGENGVANVNVNVNVSVNSSVKDNKLTEQHVNNENISEKNNEKEKEDQSNNVTQSLKPKPRVKNKNNQLAKLLEDSMWYIESSRGNRTRESSLKFQKNKEQKLEKMIKDEINNKEDEDEPSPEEKAKLEELKRKRKEKAREKLLEKRKLQEEKKLLLKKKAEERKRLIEEGKLLPRKKPTPNKNALELFTSLDADDIDSDSYYKGGEVASLLKASLYFTNQGKKFDGSRREVKPVERLAQDEEYIKQLARSTKGRKLNKPKVKKSTVKRSSSSESSYDDEYEDDHKEEYQEEEYQEEEYQEEEYQEEYQEEEKKEKPVKTKIVKKEPELTPEPEPIWFTNINDEDYIEISPEWKFFQDFVYEGKNSDFIPDGIVHAADIIRRQIKIYRTDHEVYKLQRVNLHYPFSEYKENYLLALPKDDVQFNPFDEIGKLMELTSILFLPDEAKIKVMNLDDPNDCIVGKYIKAFEENDLDNLMKCISEYNELIDDLRNNGSILKYVQNKNKFSRVAIYELLNQCYSRRVLPDSKKLSNYKAFSNEVYGELMPSFLSTVYKQCELDNKSCFIDLGSGVGNCVIQAALEFGCESYGVEIVENASILGDYQLVEFNNRCKVFGINPGFVKLFSKESFIDNPPVKEIVDKCNVILVNNYLFDNKLNKKVIELFQDLKVGCKIISLKPIVPATHKINWDNCSSILNRLKTSKFIYEENSVSWTSKGGFYYITEVMNDILEDNFVVFKSRESRRRDEGLDGRSRSDTPLNAFTNNV</sequence>
<feature type="region of interest" description="Disordered" evidence="13">
    <location>
        <begin position="267"/>
        <end position="334"/>
    </location>
</feature>
<dbReference type="PANTHER" id="PTHR21451:SF0">
    <property type="entry name" value="HISTONE-LYSINE N-METHYLTRANSFERASE, H3 LYSINE-79 SPECIFIC"/>
    <property type="match status" value="1"/>
</dbReference>
<protein>
    <recommendedName>
        <fullName evidence="3 11">Histone-lysine N-methyltransferase, H3 lysine-79 specific</fullName>
        <ecNumber evidence="2 11">2.1.1.360</ecNumber>
    </recommendedName>
    <alternativeName>
        <fullName evidence="9 11">Histone H3-K79 methyltransferase</fullName>
    </alternativeName>
</protein>
<evidence type="ECO:0000256" key="3">
    <source>
        <dbReference type="ARBA" id="ARBA00020987"/>
    </source>
</evidence>
<keyword evidence="4 11" id="KW-0489">Methyltransferase</keyword>
<comment type="caution">
    <text evidence="15">The sequence shown here is derived from an EMBL/GenBank/DDBJ whole genome shotgun (WGS) entry which is preliminary data.</text>
</comment>
<feature type="domain" description="DOT1" evidence="14">
    <location>
        <begin position="415"/>
        <end position="753"/>
    </location>
</feature>
<dbReference type="Pfam" id="PF08123">
    <property type="entry name" value="DOT1"/>
    <property type="match status" value="1"/>
</dbReference>
<feature type="compositionally biased region" description="Acidic residues" evidence="13">
    <location>
        <begin position="307"/>
        <end position="328"/>
    </location>
</feature>
<dbReference type="GO" id="GO:0140956">
    <property type="term" value="F:histone H3K79 trimethyltransferase activity"/>
    <property type="evidence" value="ECO:0007669"/>
    <property type="project" value="UniProtKB-EC"/>
</dbReference>
<keyword evidence="7 11" id="KW-0156">Chromatin regulator</keyword>
<evidence type="ECO:0000256" key="5">
    <source>
        <dbReference type="ARBA" id="ARBA00022679"/>
    </source>
</evidence>
<evidence type="ECO:0000256" key="6">
    <source>
        <dbReference type="ARBA" id="ARBA00022691"/>
    </source>
</evidence>
<comment type="function">
    <text evidence="11">Histone methyltransferase that specifically trimethylates histone H3 to form H3K79me3. This methylation is required for telomere silencing and for the pachytene checkpoint during the meiotic cell cycle by allowing the recruitment of RAD9 to double strand breaks. Nucleosomes are preferred as substrate compared to free histone.</text>
</comment>
<dbReference type="GO" id="GO:0000077">
    <property type="term" value="P:DNA damage checkpoint signaling"/>
    <property type="evidence" value="ECO:0007669"/>
    <property type="project" value="TreeGrafter"/>
</dbReference>
<evidence type="ECO:0000256" key="8">
    <source>
        <dbReference type="ARBA" id="ARBA00023242"/>
    </source>
</evidence>
<keyword evidence="16" id="KW-1185">Reference proteome</keyword>
<comment type="miscellaneous">
    <text evidence="11">In contrast to other lysine histone methyltransferases, it does not contain a SET domain, suggesting the existence of another mechanism for methylation of lysine residues of histones.</text>
</comment>
<evidence type="ECO:0000256" key="13">
    <source>
        <dbReference type="SAM" id="MobiDB-lite"/>
    </source>
</evidence>
<dbReference type="Proteomes" id="UP001378960">
    <property type="component" value="Unassembled WGS sequence"/>
</dbReference>
<feature type="region of interest" description="Disordered" evidence="13">
    <location>
        <begin position="761"/>
        <end position="781"/>
    </location>
</feature>
<evidence type="ECO:0000256" key="7">
    <source>
        <dbReference type="ARBA" id="ARBA00022853"/>
    </source>
</evidence>
<evidence type="ECO:0000256" key="11">
    <source>
        <dbReference type="RuleBase" id="RU271113"/>
    </source>
</evidence>
<feature type="compositionally biased region" description="Polar residues" evidence="13">
    <location>
        <begin position="771"/>
        <end position="781"/>
    </location>
</feature>
<comment type="activity regulation">
    <text evidence="11">Ubiquitination of histone H2B to form H2BK123ub1 is required for efficient DOT1 methyltransferase activity on histone H3.</text>
</comment>
<accession>A0AAV5R477</accession>
<keyword evidence="12" id="KW-0175">Coiled coil</keyword>
<dbReference type="GO" id="GO:0005634">
    <property type="term" value="C:nucleus"/>
    <property type="evidence" value="ECO:0007669"/>
    <property type="project" value="UniProtKB-SubCell"/>
</dbReference>
<dbReference type="AlphaFoldDB" id="A0AAV5R477"/>
<feature type="compositionally biased region" description="Basic and acidic residues" evidence="13">
    <location>
        <begin position="761"/>
        <end position="770"/>
    </location>
</feature>
<evidence type="ECO:0000256" key="4">
    <source>
        <dbReference type="ARBA" id="ARBA00022603"/>
    </source>
</evidence>
<proteinExistence type="inferred from homology"/>
<evidence type="ECO:0000313" key="15">
    <source>
        <dbReference type="EMBL" id="GMM46359.1"/>
    </source>
</evidence>
<gene>
    <name evidence="15" type="ORF">DAPK24_029340</name>
</gene>
<evidence type="ECO:0000256" key="10">
    <source>
        <dbReference type="ARBA" id="ARBA00047770"/>
    </source>
</evidence>
<dbReference type="PANTHER" id="PTHR21451">
    <property type="entry name" value="HISTONE H3 METHYLTRANSFERASE"/>
    <property type="match status" value="1"/>
</dbReference>
<evidence type="ECO:0000313" key="16">
    <source>
        <dbReference type="Proteomes" id="UP001378960"/>
    </source>
</evidence>
<keyword evidence="8 11" id="KW-0539">Nucleus</keyword>
<keyword evidence="5 11" id="KW-0808">Transferase</keyword>
<evidence type="ECO:0000256" key="9">
    <source>
        <dbReference type="ARBA" id="ARBA00029821"/>
    </source>
</evidence>